<organism evidence="1 2">
    <name type="scientific">Heterobasidion irregulare (strain TC 32-1)</name>
    <dbReference type="NCBI Taxonomy" id="747525"/>
    <lineage>
        <taxon>Eukaryota</taxon>
        <taxon>Fungi</taxon>
        <taxon>Dikarya</taxon>
        <taxon>Basidiomycota</taxon>
        <taxon>Agaricomycotina</taxon>
        <taxon>Agaricomycetes</taxon>
        <taxon>Russulales</taxon>
        <taxon>Bondarzewiaceae</taxon>
        <taxon>Heterobasidion</taxon>
        <taxon>Heterobasidion annosum species complex</taxon>
    </lineage>
</organism>
<dbReference type="InParanoid" id="W4JSZ8"/>
<evidence type="ECO:0000313" key="1">
    <source>
        <dbReference type="EMBL" id="ETW75991.1"/>
    </source>
</evidence>
<accession>W4JSZ8</accession>
<reference evidence="1 2" key="1">
    <citation type="journal article" date="2012" name="New Phytol.">
        <title>Insight into trade-off between wood decay and parasitism from the genome of a fungal forest pathogen.</title>
        <authorList>
            <person name="Olson A."/>
            <person name="Aerts A."/>
            <person name="Asiegbu F."/>
            <person name="Belbahri L."/>
            <person name="Bouzid O."/>
            <person name="Broberg A."/>
            <person name="Canback B."/>
            <person name="Coutinho P.M."/>
            <person name="Cullen D."/>
            <person name="Dalman K."/>
            <person name="Deflorio G."/>
            <person name="van Diepen L.T."/>
            <person name="Dunand C."/>
            <person name="Duplessis S."/>
            <person name="Durling M."/>
            <person name="Gonthier P."/>
            <person name="Grimwood J."/>
            <person name="Fossdal C.G."/>
            <person name="Hansson D."/>
            <person name="Henrissat B."/>
            <person name="Hietala A."/>
            <person name="Himmelstrand K."/>
            <person name="Hoffmeister D."/>
            <person name="Hogberg N."/>
            <person name="James T.Y."/>
            <person name="Karlsson M."/>
            <person name="Kohler A."/>
            <person name="Kues U."/>
            <person name="Lee Y.H."/>
            <person name="Lin Y.C."/>
            <person name="Lind M."/>
            <person name="Lindquist E."/>
            <person name="Lombard V."/>
            <person name="Lucas S."/>
            <person name="Lunden K."/>
            <person name="Morin E."/>
            <person name="Murat C."/>
            <person name="Park J."/>
            <person name="Raffaello T."/>
            <person name="Rouze P."/>
            <person name="Salamov A."/>
            <person name="Schmutz J."/>
            <person name="Solheim H."/>
            <person name="Stahlberg J."/>
            <person name="Velez H."/>
            <person name="de Vries R.P."/>
            <person name="Wiebenga A."/>
            <person name="Woodward S."/>
            <person name="Yakovlev I."/>
            <person name="Garbelotto M."/>
            <person name="Martin F."/>
            <person name="Grigoriev I.V."/>
            <person name="Stenlid J."/>
        </authorList>
    </citation>
    <scope>NUCLEOTIDE SEQUENCE [LARGE SCALE GENOMIC DNA]</scope>
    <source>
        <strain evidence="1 2">TC 32-1</strain>
    </source>
</reference>
<dbReference type="EMBL" id="KI925465">
    <property type="protein sequence ID" value="ETW75991.1"/>
    <property type="molecule type" value="Genomic_DNA"/>
</dbReference>
<dbReference type="RefSeq" id="XP_009552220.1">
    <property type="nucleotide sequence ID" value="XM_009553925.1"/>
</dbReference>
<proteinExistence type="predicted"/>
<keyword evidence="2" id="KW-1185">Reference proteome</keyword>
<evidence type="ECO:0000313" key="2">
    <source>
        <dbReference type="Proteomes" id="UP000030671"/>
    </source>
</evidence>
<name>W4JSZ8_HETIT</name>
<dbReference type="Proteomes" id="UP000030671">
    <property type="component" value="Unassembled WGS sequence"/>
</dbReference>
<dbReference type="HOGENOM" id="CLU_109654_0_0_1"/>
<dbReference type="KEGG" id="hir:HETIRDRAFT_430429"/>
<dbReference type="AlphaFoldDB" id="W4JSZ8"/>
<gene>
    <name evidence="1" type="ORF">HETIRDRAFT_430429</name>
</gene>
<protein>
    <submittedName>
        <fullName evidence="1">Uncharacterized protein</fullName>
    </submittedName>
</protein>
<sequence>MLMGFPLVEKNSTSKVLKNPPRLLLGNILAGYACHQCADNFTTRAIYCYIRPGQVSCIKCTGWALKDKGKGISKRKGKPTSKAKLTSKVKLIKKLVEEELSYPIKRCRIEVLVPKQLVRDSIMQNKAIIQGIASGIQYWIVIAKGLHALLACSIAMWQAELESLKACLGPMILDMMMVNDSLQLEGSDMSESRDFIPNK</sequence>
<dbReference type="GeneID" id="20674446"/>